<dbReference type="Proteomes" id="UP000683417">
    <property type="component" value="Unassembled WGS sequence"/>
</dbReference>
<dbReference type="AlphaFoldDB" id="A0A9W4DBF8"/>
<dbReference type="EMBL" id="CAJHIT010000009">
    <property type="protein sequence ID" value="CAD6504765.1"/>
    <property type="molecule type" value="Genomic_DNA"/>
</dbReference>
<accession>A0A9W4DBF8</accession>
<reference evidence="5" key="1">
    <citation type="submission" date="2020-10" db="EMBL/GenBank/DDBJ databases">
        <authorList>
            <person name="Muller C M."/>
        </authorList>
    </citation>
    <scope>NUCLEOTIDE SEQUENCE</scope>
    <source>
        <strain evidence="5">THUN-12</strain>
    </source>
</reference>
<proteinExistence type="predicted"/>
<dbReference type="Pfam" id="PF03781">
    <property type="entry name" value="FGE-sulfatase"/>
    <property type="match status" value="1"/>
</dbReference>
<dbReference type="PANTHER" id="PTHR43397:SF1">
    <property type="entry name" value="ERGOTHIONEINE BIOSYNTHESIS PROTEIN 1"/>
    <property type="match status" value="1"/>
</dbReference>
<dbReference type="GO" id="GO:0008168">
    <property type="term" value="F:methyltransferase activity"/>
    <property type="evidence" value="ECO:0007669"/>
    <property type="project" value="UniProtKB-KW"/>
</dbReference>
<dbReference type="InterPro" id="IPR051128">
    <property type="entry name" value="EgtD_Methyltrsf_superfamily"/>
</dbReference>
<evidence type="ECO:0000313" key="5">
    <source>
        <dbReference type="EMBL" id="CAD6504765.1"/>
    </source>
</evidence>
<feature type="domain" description="Histidine-specific methyltransferase SAM-dependent" evidence="4">
    <location>
        <begin position="51"/>
        <end position="341"/>
    </location>
</feature>
<evidence type="ECO:0000259" key="4">
    <source>
        <dbReference type="Pfam" id="PF10017"/>
    </source>
</evidence>
<keyword evidence="2" id="KW-0808">Transferase</keyword>
<evidence type="ECO:0000256" key="1">
    <source>
        <dbReference type="ARBA" id="ARBA00022603"/>
    </source>
</evidence>
<comment type="caution">
    <text evidence="5">The sequence shown here is derived from an EMBL/GenBank/DDBJ whole genome shotgun (WGS) entry which is preliminary data.</text>
</comment>
<organism evidence="5 6">
    <name type="scientific">Blumeria graminis f. sp. triticale</name>
    <dbReference type="NCBI Taxonomy" id="1689686"/>
    <lineage>
        <taxon>Eukaryota</taxon>
        <taxon>Fungi</taxon>
        <taxon>Dikarya</taxon>
        <taxon>Ascomycota</taxon>
        <taxon>Pezizomycotina</taxon>
        <taxon>Leotiomycetes</taxon>
        <taxon>Erysiphales</taxon>
        <taxon>Erysiphaceae</taxon>
        <taxon>Blumeria</taxon>
    </lineage>
</organism>
<gene>
    <name evidence="5" type="ORF">BGTH12_LOCUS6123</name>
</gene>
<dbReference type="Pfam" id="PF10017">
    <property type="entry name" value="Methyltransf_33"/>
    <property type="match status" value="1"/>
</dbReference>
<evidence type="ECO:0000256" key="2">
    <source>
        <dbReference type="ARBA" id="ARBA00022679"/>
    </source>
</evidence>
<name>A0A9W4DBF8_BLUGR</name>
<evidence type="ECO:0000259" key="3">
    <source>
        <dbReference type="Pfam" id="PF03781"/>
    </source>
</evidence>
<sequence>MKQYDGEDTYPANENYVLRKFGSFSSKYQDYNGSRISITDIRQDRAEKGFRDMIMKGLRNHRAKTLPTLLLYDENGLQLFEKVRIKYYLTLSEIKILEHSAHEISSQIANGSIVLELGSGNLRKVGILLQTLNNAKKNIDYYALDLSQKELDRTLRQIPLFEHVKCHGLYGTYDDALQWLMKSDIISRPKCILWLGSSLGNFERNEASIFLQKFSKILQPADLMLIGVDGTCNGDKILRFILNGLLHANNILGKVVFELSDWRVIGEYIHDDDGGRHQAFCVPKRELQFEDIFIQEGERILIEKSLKYPDEEAAKLWKDSGLVENNRWSASSTTYSLYHLTRSDMIFHLDPAIYASSFIPSLEDWKATWAAWDLVTRVMVPKENLDERPIKLRNPIIFYLGHIPTFGDLQISKVTGKILDETLKFSVIFERGIDPDVENSEICHSHSKIPEKWPPVDKIWAYQNNVRSKIRSIQKSQFMTRSLARALWVSFEHELMHLETLLYVLLMSNCVRPPTRKVPDFASDAIKAKAKRVSNEWFEIPAQNFFIGFNDPEDDNSWEGHFGWDNEKPRRSIETSKFQAQARPISIEDYANYLQQSGAKDIPASWVDKRLHDNCSLNQEHMTLSNGFNEKNGTPAHLWEFINGKYLRTVYGLVPLKYTLDWPVFASFNELDKCAKWMNGRIPTFEEARSIYSYVNSLNSKKSTSNFQRKTDFTGAQNNSTSLDESVECVFTDLNEANVGFKNWHPVPVTSQGNRLAGQAEMGGVWEWTSSQLSKYEGFEPMKLYPEFTADFFDGKHNIVLGGSWATHPRIAGRTSFINWYQRNYPYAWAGARLVRDL</sequence>
<dbReference type="InterPro" id="IPR017805">
    <property type="entry name" value="SAM_MeTrfase_EasF-type_put"/>
</dbReference>
<dbReference type="GO" id="GO:0032259">
    <property type="term" value="P:methylation"/>
    <property type="evidence" value="ECO:0007669"/>
    <property type="project" value="UniProtKB-KW"/>
</dbReference>
<feature type="domain" description="Sulfatase-modifying factor enzyme-like" evidence="3">
    <location>
        <begin position="560"/>
        <end position="836"/>
    </location>
</feature>
<dbReference type="InterPro" id="IPR019257">
    <property type="entry name" value="MeTrfase_dom"/>
</dbReference>
<dbReference type="InterPro" id="IPR005532">
    <property type="entry name" value="SUMF_dom"/>
</dbReference>
<dbReference type="PANTHER" id="PTHR43397">
    <property type="entry name" value="ERGOTHIONEINE BIOSYNTHESIS PROTEIN 1"/>
    <property type="match status" value="1"/>
</dbReference>
<evidence type="ECO:0000313" key="6">
    <source>
        <dbReference type="Proteomes" id="UP000683417"/>
    </source>
</evidence>
<protein>
    <submittedName>
        <fullName evidence="5">BgTH12-00268</fullName>
    </submittedName>
</protein>
<keyword evidence="1" id="KW-0489">Methyltransferase</keyword>
<dbReference type="NCBIfam" id="TIGR03439">
    <property type="entry name" value="methyl_EasF"/>
    <property type="match status" value="1"/>
</dbReference>